<feature type="signal peptide" evidence="1">
    <location>
        <begin position="1"/>
        <end position="29"/>
    </location>
</feature>
<feature type="chain" id="PRO_5041522984" description="Peptidase inhibitor family I36" evidence="1">
    <location>
        <begin position="30"/>
        <end position="124"/>
    </location>
</feature>
<dbReference type="KEGG" id="samb:SAM23877_7520"/>
<protein>
    <recommendedName>
        <fullName evidence="5">Peptidase inhibitor family I36</fullName>
    </recommendedName>
</protein>
<sequence length="124" mass="13247">MRHHSGKGGRRARVTLISAFTLASGLVLASGGTAAAADGYGRCPDGRACYFVDSNGDGDFNYPTSCGNFHLRAYAGKISSVRTHGNPVQLRDVNQNPIGYVGPWTATNLSLSENDKAHWFEVIC</sequence>
<evidence type="ECO:0000313" key="3">
    <source>
        <dbReference type="EMBL" id="AKZ60561.1"/>
    </source>
</evidence>
<proteinExistence type="predicted"/>
<name>A0A0K2AJK7_STRA7</name>
<keyword evidence="1" id="KW-0732">Signal</keyword>
<dbReference type="EMBL" id="CP012382">
    <property type="protein sequence ID" value="AKZ53203.1"/>
    <property type="molecule type" value="Genomic_DNA"/>
</dbReference>
<evidence type="ECO:0000256" key="1">
    <source>
        <dbReference type="SAM" id="SignalP"/>
    </source>
</evidence>
<dbReference type="RefSeq" id="WP_159041956.1">
    <property type="nucleotide sequence ID" value="NZ_CP012382.1"/>
</dbReference>
<dbReference type="AlphaFoldDB" id="A0A0K2AJK7"/>
<accession>A0A0K2AJK7</accession>
<dbReference type="KEGG" id="samb:SAM23877_0154"/>
<evidence type="ECO:0000313" key="2">
    <source>
        <dbReference type="EMBL" id="AKZ53203.1"/>
    </source>
</evidence>
<gene>
    <name evidence="2" type="ORF">SAM23877_0154</name>
    <name evidence="3" type="ORF">SAM23877_7520</name>
</gene>
<evidence type="ECO:0000313" key="4">
    <source>
        <dbReference type="Proteomes" id="UP000061018"/>
    </source>
</evidence>
<evidence type="ECO:0008006" key="5">
    <source>
        <dbReference type="Google" id="ProtNLM"/>
    </source>
</evidence>
<reference evidence="4" key="1">
    <citation type="journal article" date="2015" name="J. Biotechnol.">
        <title>Complete genome sequence of Streptomyces ambofaciens ATCC 23877, the spiramycin producer.</title>
        <authorList>
            <person name="Thibessard A."/>
            <person name="Haas D."/>
            <person name="Gerbaud C."/>
            <person name="Aigle B."/>
            <person name="Lautru S."/>
            <person name="Pernodet J.L."/>
            <person name="Leblond P."/>
        </authorList>
    </citation>
    <scope>NUCLEOTIDE SEQUENCE [LARGE SCALE GENOMIC DNA]</scope>
    <source>
        <strain evidence="4">ATCC 23877 / 3486 / DSM 40053 / JCM 4204 / NBRC 12836 / NRRL B-2516</strain>
    </source>
</reference>
<dbReference type="Proteomes" id="UP000061018">
    <property type="component" value="Chromosome"/>
</dbReference>
<dbReference type="Pfam" id="PF03995">
    <property type="entry name" value="Inhibitor_I36"/>
    <property type="match status" value="1"/>
</dbReference>
<dbReference type="STRING" id="1889.SAM40697_0131"/>
<dbReference type="EMBL" id="CP012382">
    <property type="protein sequence ID" value="AKZ60561.1"/>
    <property type="molecule type" value="Genomic_DNA"/>
</dbReference>
<organism evidence="2 4">
    <name type="scientific">Streptomyces ambofaciens (strain ATCC 23877 / 3486 / DSM 40053 / JCM 4204 / NBRC 12836 / NRRL B-2516)</name>
    <dbReference type="NCBI Taxonomy" id="278992"/>
    <lineage>
        <taxon>Bacteria</taxon>
        <taxon>Bacillati</taxon>
        <taxon>Actinomycetota</taxon>
        <taxon>Actinomycetes</taxon>
        <taxon>Kitasatosporales</taxon>
        <taxon>Streptomycetaceae</taxon>
        <taxon>Streptomyces</taxon>
    </lineage>
</organism>
<reference evidence="2" key="2">
    <citation type="submission" date="2015-07" db="EMBL/GenBank/DDBJ databases">
        <title>Complete genome sequence of Streptomyces ambofaciens ATCC 23877, the spiramycin producer.</title>
        <authorList>
            <person name="Thibessard A."/>
            <person name="Haas D."/>
            <person name="Gerbaud C."/>
            <person name="Aigle B."/>
            <person name="Lautru S."/>
            <person name="Pernodet J.-L."/>
            <person name="Leblond P."/>
        </authorList>
    </citation>
    <scope>NUCLEOTIDE SEQUENCE [LARGE SCALE GENOMIC DNA]</scope>
    <source>
        <strain evidence="2">ATCC 23877</strain>
    </source>
</reference>